<accession>A0A0B4SJY0</accession>
<gene>
    <name evidence="1" type="ORF">pPM01_007</name>
</gene>
<reference evidence="1 2" key="1">
    <citation type="submission" date="2014-10" db="EMBL/GenBank/DDBJ databases">
        <title>Characterization of phage pPM_01 specific to Proteus mirabilis.</title>
        <authorList>
            <person name="Wirjon I.A."/>
            <person name="Mat Arip Y."/>
        </authorList>
    </citation>
    <scope>NUCLEOTIDE SEQUENCE [LARGE SCALE GENOMIC DNA]</scope>
</reference>
<protein>
    <submittedName>
        <fullName evidence="1">Uncharacterized protein</fullName>
    </submittedName>
</protein>
<sequence>MKPVNNPTMDKTIEIYQEKGENIYYVVAGGVWIGTIAKTPHHIKPWTFCGQGVSLGGDSLEMVKNSVVTMLTR</sequence>
<name>A0A0B4SJY0_9CAUD</name>
<dbReference type="GeneID" id="26626730"/>
<evidence type="ECO:0000313" key="2">
    <source>
        <dbReference type="Proteomes" id="UP000031807"/>
    </source>
</evidence>
<dbReference type="Proteomes" id="UP000031807">
    <property type="component" value="Segment"/>
</dbReference>
<dbReference type="RefSeq" id="YP_009199620.1">
    <property type="nucleotide sequence ID" value="NC_028812.1"/>
</dbReference>
<organism evidence="1 2">
    <name type="scientific">Proteus phage pPM_01</name>
    <dbReference type="NCBI Taxonomy" id="1567485"/>
    <lineage>
        <taxon>Viruses</taxon>
        <taxon>Duplodnaviria</taxon>
        <taxon>Heunggongvirae</taxon>
        <taxon>Uroviricota</taxon>
        <taxon>Caudoviricetes</taxon>
        <taxon>Casjensviridae</taxon>
        <taxon>Lavrentievavirus</taxon>
        <taxon>Lavrentievavirus pPM01</taxon>
    </lineage>
</organism>
<dbReference type="KEGG" id="vg:26626730"/>
<proteinExistence type="predicted"/>
<keyword evidence="2" id="KW-1185">Reference proteome</keyword>
<evidence type="ECO:0000313" key="1">
    <source>
        <dbReference type="EMBL" id="AJA41256.1"/>
    </source>
</evidence>
<dbReference type="EMBL" id="KP063118">
    <property type="protein sequence ID" value="AJA41256.1"/>
    <property type="molecule type" value="Genomic_DNA"/>
</dbReference>